<evidence type="ECO:0000313" key="2">
    <source>
        <dbReference type="EMBL" id="MBC1373806.1"/>
    </source>
</evidence>
<proteinExistence type="predicted"/>
<accession>A0A841YA48</accession>
<dbReference type="Proteomes" id="UP000591929">
    <property type="component" value="Unassembled WGS sequence"/>
</dbReference>
<name>A0A841YA48_9LIST</name>
<dbReference type="RefSeq" id="WP_185378208.1">
    <property type="nucleotide sequence ID" value="NZ_JAARPL010000018.1"/>
</dbReference>
<evidence type="ECO:0008006" key="4">
    <source>
        <dbReference type="Google" id="ProtNLM"/>
    </source>
</evidence>
<keyword evidence="1" id="KW-0732">Signal</keyword>
<feature type="signal peptide" evidence="1">
    <location>
        <begin position="1"/>
        <end position="21"/>
    </location>
</feature>
<organism evidence="2 3">
    <name type="scientific">Listeria booriae</name>
    <dbReference type="NCBI Taxonomy" id="1552123"/>
    <lineage>
        <taxon>Bacteria</taxon>
        <taxon>Bacillati</taxon>
        <taxon>Bacillota</taxon>
        <taxon>Bacilli</taxon>
        <taxon>Bacillales</taxon>
        <taxon>Listeriaceae</taxon>
        <taxon>Listeria</taxon>
    </lineage>
</organism>
<reference evidence="2 3" key="1">
    <citation type="submission" date="2020-03" db="EMBL/GenBank/DDBJ databases">
        <title>Soil Listeria distribution.</title>
        <authorList>
            <person name="Liao J."/>
            <person name="Wiedmann M."/>
        </authorList>
    </citation>
    <scope>NUCLEOTIDE SEQUENCE [LARGE SCALE GENOMIC DNA]</scope>
    <source>
        <strain evidence="2 3">FSL L7-1681</strain>
    </source>
</reference>
<feature type="chain" id="PRO_5039368663" description="Lipoprotein" evidence="1">
    <location>
        <begin position="22"/>
        <end position="215"/>
    </location>
</feature>
<dbReference type="AlphaFoldDB" id="A0A841YA48"/>
<dbReference type="PROSITE" id="PS51257">
    <property type="entry name" value="PROKAR_LIPOPROTEIN"/>
    <property type="match status" value="1"/>
</dbReference>
<dbReference type="EMBL" id="JAARPL010000018">
    <property type="protein sequence ID" value="MBC1373806.1"/>
    <property type="molecule type" value="Genomic_DNA"/>
</dbReference>
<protein>
    <recommendedName>
        <fullName evidence="4">Lipoprotein</fullName>
    </recommendedName>
</protein>
<sequence length="215" mass="24470">MKKRGWIGVLFVICCLALLTACGSDQTEKAQAAKETNDVKKASAYPEADAVAKVAYEAILDGDKKGIFNLGSKDLQKSLLLENSPDPDFYSETIETINSSEVANPNNYKNAISTGDYFLGVYDNLKNKNRLNYLLILNPVDRLPDFQDWYTYTENKEYQAIKIELIKEDGQWKLEQNRDWFSIKGSERNQLVQNVVDVQNEKVTVLHRGTTFQKK</sequence>
<evidence type="ECO:0000313" key="3">
    <source>
        <dbReference type="Proteomes" id="UP000591929"/>
    </source>
</evidence>
<evidence type="ECO:0000256" key="1">
    <source>
        <dbReference type="SAM" id="SignalP"/>
    </source>
</evidence>
<gene>
    <name evidence="2" type="ORF">HB847_15750</name>
</gene>
<comment type="caution">
    <text evidence="2">The sequence shown here is derived from an EMBL/GenBank/DDBJ whole genome shotgun (WGS) entry which is preliminary data.</text>
</comment>